<dbReference type="OrthoDB" id="1063910at2"/>
<dbReference type="GO" id="GO:0051607">
    <property type="term" value="P:defense response to virus"/>
    <property type="evidence" value="ECO:0007669"/>
    <property type="project" value="UniProtKB-KW"/>
</dbReference>
<evidence type="ECO:0000259" key="2">
    <source>
        <dbReference type="Pfam" id="PF03787"/>
    </source>
</evidence>
<reference evidence="3 4" key="1">
    <citation type="submission" date="2012-06" db="EMBL/GenBank/DDBJ databases">
        <title>Finished chromosome of genome of Cylindrospermum stagnale PCC 7417.</title>
        <authorList>
            <consortium name="US DOE Joint Genome Institute"/>
            <person name="Gugger M."/>
            <person name="Coursin T."/>
            <person name="Rippka R."/>
            <person name="Tandeau De Marsac N."/>
            <person name="Huntemann M."/>
            <person name="Wei C.-L."/>
            <person name="Han J."/>
            <person name="Detter J.C."/>
            <person name="Han C."/>
            <person name="Tapia R."/>
            <person name="Chen A."/>
            <person name="Kyrpides N."/>
            <person name="Mavromatis K."/>
            <person name="Markowitz V."/>
            <person name="Szeto E."/>
            <person name="Ivanova N."/>
            <person name="Pagani I."/>
            <person name="Pati A."/>
            <person name="Goodwin L."/>
            <person name="Nordberg H.P."/>
            <person name="Cantor M.N."/>
            <person name="Hua S.X."/>
            <person name="Woyke T."/>
            <person name="Kerfeld C.A."/>
        </authorList>
    </citation>
    <scope>NUCLEOTIDE SEQUENCE [LARGE SCALE GENOMIC DNA]</scope>
    <source>
        <strain evidence="3 4">PCC 7417</strain>
    </source>
</reference>
<dbReference type="InterPro" id="IPR052216">
    <property type="entry name" value="CRISPR_Csm3_endoribonuclease"/>
</dbReference>
<dbReference type="STRING" id="56107.Cylst_6167"/>
<dbReference type="PANTHER" id="PTHR35579">
    <property type="entry name" value="CRISPR SYSTEM CMS ENDORIBONUCLEASE CSM3"/>
    <property type="match status" value="1"/>
</dbReference>
<dbReference type="KEGG" id="csg:Cylst_6167"/>
<evidence type="ECO:0000313" key="4">
    <source>
        <dbReference type="Proteomes" id="UP000010475"/>
    </source>
</evidence>
<feature type="domain" description="CRISPR type III-associated protein" evidence="2">
    <location>
        <begin position="24"/>
        <end position="196"/>
    </location>
</feature>
<dbReference type="RefSeq" id="WP_015211365.1">
    <property type="nucleotide sequence ID" value="NC_019757.1"/>
</dbReference>
<dbReference type="eggNOG" id="COG1337">
    <property type="taxonomic scope" value="Bacteria"/>
</dbReference>
<sequence>MSNKRLKRNQRIILERIIITGTLILDTPTCLGNGDADGSTDLMLLRDSISSKALLTGTSIAGALRNYLHEYQYGYGQDEKHQNDNLSTYLFGGSRKDKDGEQSPLIIHDSISNEIPRVELRDGVRIDIATGTAKNQAKYDLELLAAGTEFPLYFELLIEEGKNKNQLLEALVIALQGLEKSEINIGMKKRRGFGRCHIEKWQIWQFDLNDYKHRLAWLTFDRDDWKEKYTQDILAIEGKIVDIFQEKIRSDQRHRFHLKATFNLIGSLLIRSGQFSTETVPDVVHIKSHRNGKVASILPGTSFTGVLRHRAEKIVKTLGISTTFIYDIFGIFEENIQDAQSSRLVVNETVIEQAIPLVQNRIAIDRFTGGALHGALFDEQPIFGGKETIVTLDLELRQPNNAEIGLLLLLLKDLWTSDLPIGGESSIGRGRLQGIKAEMRRFTPDNGEDYWQIIKEEDKLQISDVNNLEKFVGDLNKIVNQVVA</sequence>
<protein>
    <submittedName>
        <fullName evidence="3">Putative RAMP superfamily protein probably involved in DNA repair</fullName>
    </submittedName>
</protein>
<dbReference type="HOGENOM" id="CLU_041901_0_0_3"/>
<evidence type="ECO:0000313" key="3">
    <source>
        <dbReference type="EMBL" id="AFZ28133.1"/>
    </source>
</evidence>
<dbReference type="AlphaFoldDB" id="K9X6M5"/>
<dbReference type="CDD" id="cd09726">
    <property type="entry name" value="RAMP_I_III"/>
    <property type="match status" value="2"/>
</dbReference>
<keyword evidence="4" id="KW-1185">Reference proteome</keyword>
<evidence type="ECO:0000256" key="1">
    <source>
        <dbReference type="ARBA" id="ARBA00023118"/>
    </source>
</evidence>
<dbReference type="PATRIC" id="fig|56107.3.peg.6775"/>
<dbReference type="Proteomes" id="UP000010475">
    <property type="component" value="Chromosome"/>
</dbReference>
<organism evidence="3 4">
    <name type="scientific">Cylindrospermum stagnale PCC 7417</name>
    <dbReference type="NCBI Taxonomy" id="56107"/>
    <lineage>
        <taxon>Bacteria</taxon>
        <taxon>Bacillati</taxon>
        <taxon>Cyanobacteriota</taxon>
        <taxon>Cyanophyceae</taxon>
        <taxon>Nostocales</taxon>
        <taxon>Nostocaceae</taxon>
        <taxon>Cylindrospermum</taxon>
    </lineage>
</organism>
<accession>K9X6M5</accession>
<feature type="domain" description="CRISPR type III-associated protein" evidence="2">
    <location>
        <begin position="284"/>
        <end position="432"/>
    </location>
</feature>
<keyword evidence="1" id="KW-0051">Antiviral defense</keyword>
<dbReference type="Pfam" id="PF03787">
    <property type="entry name" value="RAMPs"/>
    <property type="match status" value="2"/>
</dbReference>
<name>K9X6M5_9NOST</name>
<dbReference type="InterPro" id="IPR005537">
    <property type="entry name" value="RAMP_III_fam"/>
</dbReference>
<gene>
    <name evidence="3" type="ORF">Cylst_6167</name>
</gene>
<proteinExistence type="predicted"/>
<dbReference type="PANTHER" id="PTHR35579:SF6">
    <property type="entry name" value="DUF324 DOMAIN-CONTAINING PROTEIN"/>
    <property type="match status" value="1"/>
</dbReference>
<dbReference type="EMBL" id="CP003642">
    <property type="protein sequence ID" value="AFZ28133.1"/>
    <property type="molecule type" value="Genomic_DNA"/>
</dbReference>